<keyword evidence="1" id="KW-1133">Transmembrane helix</keyword>
<organism evidence="2">
    <name type="scientific">Schistosoma curassoni</name>
    <dbReference type="NCBI Taxonomy" id="6186"/>
    <lineage>
        <taxon>Eukaryota</taxon>
        <taxon>Metazoa</taxon>
        <taxon>Spiralia</taxon>
        <taxon>Lophotrochozoa</taxon>
        <taxon>Platyhelminthes</taxon>
        <taxon>Trematoda</taxon>
        <taxon>Digenea</taxon>
        <taxon>Strigeidida</taxon>
        <taxon>Schistosomatoidea</taxon>
        <taxon>Schistosomatidae</taxon>
        <taxon>Schistosoma</taxon>
    </lineage>
</organism>
<evidence type="ECO:0000256" key="1">
    <source>
        <dbReference type="SAM" id="Phobius"/>
    </source>
</evidence>
<reference evidence="2" key="1">
    <citation type="submission" date="2016-06" db="UniProtKB">
        <authorList>
            <consortium name="WormBaseParasite"/>
        </authorList>
    </citation>
    <scope>IDENTIFICATION</scope>
</reference>
<dbReference type="WBParaSite" id="SCUD_0001485701-mRNA-1">
    <property type="protein sequence ID" value="SCUD_0001485701-mRNA-1"/>
    <property type="gene ID" value="SCUD_0001485701"/>
</dbReference>
<feature type="transmembrane region" description="Helical" evidence="1">
    <location>
        <begin position="39"/>
        <end position="58"/>
    </location>
</feature>
<evidence type="ECO:0000313" key="2">
    <source>
        <dbReference type="WBParaSite" id="SCUD_0001485701-mRNA-1"/>
    </source>
</evidence>
<name>A0A183KIJ8_9TREM</name>
<sequence>MRKSIYLPKSVVFVYLFLFCIYRYWLYPLMIVFEFHIRIFLRILCLYLIFSLIQLFAMQLA</sequence>
<feature type="transmembrane region" description="Helical" evidence="1">
    <location>
        <begin position="12"/>
        <end position="33"/>
    </location>
</feature>
<dbReference type="AlphaFoldDB" id="A0A183KIJ8"/>
<keyword evidence="1" id="KW-0812">Transmembrane</keyword>
<keyword evidence="1" id="KW-0472">Membrane</keyword>
<proteinExistence type="predicted"/>
<protein>
    <submittedName>
        <fullName evidence="2">TLC domain-containing protein</fullName>
    </submittedName>
</protein>
<accession>A0A183KIJ8</accession>